<evidence type="ECO:0000259" key="3">
    <source>
        <dbReference type="Pfam" id="PF00294"/>
    </source>
</evidence>
<gene>
    <name evidence="4" type="ORF">A2988_04680</name>
</gene>
<evidence type="ECO:0000256" key="2">
    <source>
        <dbReference type="ARBA" id="ARBA00022777"/>
    </source>
</evidence>
<dbReference type="GO" id="GO:0016301">
    <property type="term" value="F:kinase activity"/>
    <property type="evidence" value="ECO:0007669"/>
    <property type="project" value="UniProtKB-KW"/>
</dbReference>
<dbReference type="Gene3D" id="3.40.1190.20">
    <property type="match status" value="1"/>
</dbReference>
<name>A0A1F5BVX7_9BACT</name>
<sequence>MYDMISVGDSTIDHFFFIHDASVVCDINKEDCKLSISYADKLAVDKYLRFTAGNAMNQAISSAKLGLKTAFYTIIGEDSAGNDIIEQLKKCNVGLEYIHKDKESSTNVSGVISFQGERTILVYHLARKYDLPMDMKTKWLYLTSAGPQSAVPVLHDQVLAYLAANPSVKFAFNPGTHQMHLGLEALKPLFARTEILFMNKEEHERVLGLPTGSDVKELMAAMRKLGVKTCVLTDGPKGSYAYDGEKYFHLDIFDGLVVERTGCGDAFGAAFTAARVHDLSVEEAMRWGTFNSAYVIRIPGPQNGLLEKDEMTSLLKDNKDFKPKEI</sequence>
<dbReference type="PROSITE" id="PS00583">
    <property type="entry name" value="PFKB_KINASES_1"/>
    <property type="match status" value="1"/>
</dbReference>
<dbReference type="InterPro" id="IPR011611">
    <property type="entry name" value="PfkB_dom"/>
</dbReference>
<organism evidence="4 5">
    <name type="scientific">Candidatus Azambacteria bacterium RIFCSPLOWO2_01_FULL_46_25</name>
    <dbReference type="NCBI Taxonomy" id="1797298"/>
    <lineage>
        <taxon>Bacteria</taxon>
        <taxon>Candidatus Azamiibacteriota</taxon>
    </lineage>
</organism>
<dbReference type="SUPFAM" id="SSF53613">
    <property type="entry name" value="Ribokinase-like"/>
    <property type="match status" value="1"/>
</dbReference>
<feature type="domain" description="Carbohydrate kinase PfkB" evidence="3">
    <location>
        <begin position="38"/>
        <end position="304"/>
    </location>
</feature>
<dbReference type="EMBL" id="MEYS01000001">
    <property type="protein sequence ID" value="OGD34760.1"/>
    <property type="molecule type" value="Genomic_DNA"/>
</dbReference>
<dbReference type="PANTHER" id="PTHR10584:SF166">
    <property type="entry name" value="RIBOKINASE"/>
    <property type="match status" value="1"/>
</dbReference>
<evidence type="ECO:0000313" key="5">
    <source>
        <dbReference type="Proteomes" id="UP000176650"/>
    </source>
</evidence>
<dbReference type="PANTHER" id="PTHR10584">
    <property type="entry name" value="SUGAR KINASE"/>
    <property type="match status" value="1"/>
</dbReference>
<protein>
    <recommendedName>
        <fullName evidence="3">Carbohydrate kinase PfkB domain-containing protein</fullName>
    </recommendedName>
</protein>
<dbReference type="AlphaFoldDB" id="A0A1F5BVX7"/>
<keyword evidence="1" id="KW-0808">Transferase</keyword>
<accession>A0A1F5BVX7</accession>
<dbReference type="STRING" id="1797298.A2988_04680"/>
<reference evidence="4 5" key="1">
    <citation type="journal article" date="2016" name="Nat. Commun.">
        <title>Thousands of microbial genomes shed light on interconnected biogeochemical processes in an aquifer system.</title>
        <authorList>
            <person name="Anantharaman K."/>
            <person name="Brown C.T."/>
            <person name="Hug L.A."/>
            <person name="Sharon I."/>
            <person name="Castelle C.J."/>
            <person name="Probst A.J."/>
            <person name="Thomas B.C."/>
            <person name="Singh A."/>
            <person name="Wilkins M.J."/>
            <person name="Karaoz U."/>
            <person name="Brodie E.L."/>
            <person name="Williams K.H."/>
            <person name="Hubbard S.S."/>
            <person name="Banfield J.F."/>
        </authorList>
    </citation>
    <scope>NUCLEOTIDE SEQUENCE [LARGE SCALE GENOMIC DNA]</scope>
</reference>
<evidence type="ECO:0000313" key="4">
    <source>
        <dbReference type="EMBL" id="OGD34760.1"/>
    </source>
</evidence>
<keyword evidence="2" id="KW-0418">Kinase</keyword>
<proteinExistence type="predicted"/>
<dbReference type="InterPro" id="IPR002173">
    <property type="entry name" value="Carboh/pur_kinase_PfkB_CS"/>
</dbReference>
<evidence type="ECO:0000256" key="1">
    <source>
        <dbReference type="ARBA" id="ARBA00022679"/>
    </source>
</evidence>
<dbReference type="Pfam" id="PF00294">
    <property type="entry name" value="PfkB"/>
    <property type="match status" value="1"/>
</dbReference>
<dbReference type="InterPro" id="IPR029056">
    <property type="entry name" value="Ribokinase-like"/>
</dbReference>
<dbReference type="Proteomes" id="UP000176650">
    <property type="component" value="Unassembled WGS sequence"/>
</dbReference>
<comment type="caution">
    <text evidence="4">The sequence shown here is derived from an EMBL/GenBank/DDBJ whole genome shotgun (WGS) entry which is preliminary data.</text>
</comment>